<name>A0A3B6FQQ7_WHEAT</name>
<reference evidence="2" key="2">
    <citation type="submission" date="2018-10" db="UniProtKB">
        <authorList>
            <consortium name="EnsemblPlants"/>
        </authorList>
    </citation>
    <scope>IDENTIFICATION</scope>
</reference>
<dbReference type="Gramene" id="TraesCS3B03G0895400.1">
    <property type="protein sequence ID" value="TraesCS3B03G0895400.1.CDS1"/>
    <property type="gene ID" value="TraesCS3B03G0895400"/>
</dbReference>
<protein>
    <submittedName>
        <fullName evidence="2">Uncharacterized protein</fullName>
    </submittedName>
</protein>
<dbReference type="EnsemblPlants" id="TraesCS3B02G352600.1">
    <property type="protein sequence ID" value="TraesCS3B02G352600.1.cds1"/>
    <property type="gene ID" value="TraesCS3B02G352600"/>
</dbReference>
<reference evidence="2" key="1">
    <citation type="submission" date="2018-08" db="EMBL/GenBank/DDBJ databases">
        <authorList>
            <person name="Rossello M."/>
        </authorList>
    </citation>
    <scope>NUCLEOTIDE SEQUENCE [LARGE SCALE GENOMIC DNA]</scope>
    <source>
        <strain evidence="2">cv. Chinese Spring</strain>
    </source>
</reference>
<organism evidence="2">
    <name type="scientific">Triticum aestivum</name>
    <name type="common">Wheat</name>
    <dbReference type="NCBI Taxonomy" id="4565"/>
    <lineage>
        <taxon>Eukaryota</taxon>
        <taxon>Viridiplantae</taxon>
        <taxon>Streptophyta</taxon>
        <taxon>Embryophyta</taxon>
        <taxon>Tracheophyta</taxon>
        <taxon>Spermatophyta</taxon>
        <taxon>Magnoliopsida</taxon>
        <taxon>Liliopsida</taxon>
        <taxon>Poales</taxon>
        <taxon>Poaceae</taxon>
        <taxon>BOP clade</taxon>
        <taxon>Pooideae</taxon>
        <taxon>Triticodae</taxon>
        <taxon>Triticeae</taxon>
        <taxon>Triticinae</taxon>
        <taxon>Triticum</taxon>
    </lineage>
</organism>
<evidence type="ECO:0000313" key="2">
    <source>
        <dbReference type="EnsemblPlants" id="TraesCS3B02G352600.1.cds1"/>
    </source>
</evidence>
<evidence type="ECO:0000313" key="3">
    <source>
        <dbReference type="Proteomes" id="UP000019116"/>
    </source>
</evidence>
<sequence length="406" mass="42633">MKRFNKSVKVLTCSVQGVDLGTREPDIHILHDHRVLPHVKQIHAPNDAPVADSPANVGGGVRPAAAVTQAQLPALGQGHVGAHRRFRRLRQLHPVHRPEAVSRPTAQVGAPGAATGPAPLLPLLRRPGLEPRQAATLGGLADLAHAETECPALVVAITRVARVVPVAAPRAVAPHVALQLPRRAVQDQPRQSRRVADVVGIVCLVGVGHDHERVALGVEVLHAGEHHAVPRPARVDPLRAAEKEELGQSAHDQLERVGPRRGVGRASTRRDVSGDALLEVHPELHAGQHRVRRVVEALPRHALARPTPVRAQDEVAVVEKLSGDLGGYISGGRRGGPDCGVPAVDDDQAAVGGELEDAGGADDRAPAVGDPHDGLYRDARVPNAEVGSGIGASGRVVEAEPEDSTG</sequence>
<accession>A0A3B6FQQ7</accession>
<dbReference type="AlphaFoldDB" id="A0A3B6FQQ7"/>
<evidence type="ECO:0000256" key="1">
    <source>
        <dbReference type="SAM" id="MobiDB-lite"/>
    </source>
</evidence>
<dbReference type="Proteomes" id="UP000019116">
    <property type="component" value="Chromosome 3B"/>
</dbReference>
<proteinExistence type="predicted"/>
<dbReference type="Gramene" id="TraesCS3B02G352600.1">
    <property type="protein sequence ID" value="TraesCS3B02G352600.1.cds1"/>
    <property type="gene ID" value="TraesCS3B02G352600"/>
</dbReference>
<feature type="compositionally biased region" description="Basic and acidic residues" evidence="1">
    <location>
        <begin position="361"/>
        <end position="380"/>
    </location>
</feature>
<dbReference type="OMA" id="EHHAVPR"/>
<keyword evidence="3" id="KW-1185">Reference proteome</keyword>
<feature type="region of interest" description="Disordered" evidence="1">
    <location>
        <begin position="354"/>
        <end position="406"/>
    </location>
</feature>
<feature type="region of interest" description="Disordered" evidence="1">
    <location>
        <begin position="96"/>
        <end position="115"/>
    </location>
</feature>